<sequence length="76" mass="8980">MKFLLCFPLVMTISFAFSQEMILDSKFFHKNIDVITPYKWITTKNTKGDPTFYKDMIDDKECAFSFETYPIETSTE</sequence>
<comment type="caution">
    <text evidence="2">The sequence shown here is derived from an EMBL/GenBank/DDBJ whole genome shotgun (WGS) entry which is preliminary data.</text>
</comment>
<accession>A0AA90SYB3</accession>
<name>A0AA90SYB3_9GAMM</name>
<protein>
    <submittedName>
        <fullName evidence="2">Uncharacterized protein</fullName>
    </submittedName>
</protein>
<organism evidence="2 3">
    <name type="scientific">Candidatus Endonucleibacter bathymodioli</name>
    <dbReference type="NCBI Taxonomy" id="539814"/>
    <lineage>
        <taxon>Bacteria</taxon>
        <taxon>Pseudomonadati</taxon>
        <taxon>Pseudomonadota</taxon>
        <taxon>Gammaproteobacteria</taxon>
        <taxon>Oceanospirillales</taxon>
        <taxon>Endozoicomonadaceae</taxon>
        <taxon>Candidatus Endonucleibacter</taxon>
    </lineage>
</organism>
<dbReference type="EMBL" id="JASXSV010000015">
    <property type="protein sequence ID" value="MDP0589498.1"/>
    <property type="molecule type" value="Genomic_DNA"/>
</dbReference>
<dbReference type="AlphaFoldDB" id="A0AA90SYB3"/>
<keyword evidence="3" id="KW-1185">Reference proteome</keyword>
<feature type="signal peptide" evidence="1">
    <location>
        <begin position="1"/>
        <end position="18"/>
    </location>
</feature>
<proteinExistence type="predicted"/>
<evidence type="ECO:0000256" key="1">
    <source>
        <dbReference type="SAM" id="SignalP"/>
    </source>
</evidence>
<evidence type="ECO:0000313" key="2">
    <source>
        <dbReference type="EMBL" id="MDP0589498.1"/>
    </source>
</evidence>
<evidence type="ECO:0000313" key="3">
    <source>
        <dbReference type="Proteomes" id="UP001178148"/>
    </source>
</evidence>
<gene>
    <name evidence="2" type="ORF">QS748_10050</name>
</gene>
<keyword evidence="1" id="KW-0732">Signal</keyword>
<reference evidence="2 3" key="1">
    <citation type="journal article" date="2023" name="bioRxiv">
        <title>An intranuclear bacterial parasite of deep-sea mussels expresses apoptosis inhibitors acquired from its host.</title>
        <authorList>
            <person name="Gonzalez Porras M.A."/>
            <person name="Assie A."/>
            <person name="Tietjen M."/>
            <person name="Violette M."/>
            <person name="Kleiner M."/>
            <person name="Gruber-Vodicka H."/>
            <person name="Dubilier N."/>
            <person name="Leisch N."/>
        </authorList>
    </citation>
    <scope>NUCLEOTIDE SEQUENCE [LARGE SCALE GENOMIC DNA]</scope>
    <source>
        <strain evidence="2">IAP13</strain>
    </source>
</reference>
<dbReference type="Proteomes" id="UP001178148">
    <property type="component" value="Unassembled WGS sequence"/>
</dbReference>
<feature type="chain" id="PRO_5041711687" evidence="1">
    <location>
        <begin position="19"/>
        <end position="76"/>
    </location>
</feature>